<dbReference type="GO" id="GO:0004351">
    <property type="term" value="F:glutamate decarboxylase activity"/>
    <property type="evidence" value="ECO:0007669"/>
    <property type="project" value="UniProtKB-EC"/>
</dbReference>
<evidence type="ECO:0000256" key="5">
    <source>
        <dbReference type="ARBA" id="ARBA00023239"/>
    </source>
</evidence>
<accession>A0A433QLM5</accession>
<sequence length="180" mass="20365">SSFTLNFSKGAANVIAQYYVLIRLGKKGFISIMRGLTRTADHLADQLERTGCFRILSARGGDGLPLVAFTLIGKKHYDEYDVAARLRERGWIVPAYTMAPNVEYIKLLRVVVREDFSRHRCEMLIKDIQMVIQLLDKLDAKSVEAHRPTPKSRWALLRNASTAFRRSKVVDALPKTNGVC</sequence>
<dbReference type="EMBL" id="RBNJ01003663">
    <property type="protein sequence ID" value="RUS30680.1"/>
    <property type="molecule type" value="Genomic_DNA"/>
</dbReference>
<protein>
    <recommendedName>
        <fullName evidence="3">glutamate decarboxylase</fullName>
        <ecNumber evidence="3">4.1.1.15</ecNumber>
    </recommendedName>
</protein>
<evidence type="ECO:0000313" key="7">
    <source>
        <dbReference type="EMBL" id="RUS30680.1"/>
    </source>
</evidence>
<comment type="caution">
    <text evidence="7">The sequence shown here is derived from an EMBL/GenBank/DDBJ whole genome shotgun (WGS) entry which is preliminary data.</text>
</comment>
<organism evidence="7 8">
    <name type="scientific">Jimgerdemannia flammicorona</name>
    <dbReference type="NCBI Taxonomy" id="994334"/>
    <lineage>
        <taxon>Eukaryota</taxon>
        <taxon>Fungi</taxon>
        <taxon>Fungi incertae sedis</taxon>
        <taxon>Mucoromycota</taxon>
        <taxon>Mucoromycotina</taxon>
        <taxon>Endogonomycetes</taxon>
        <taxon>Endogonales</taxon>
        <taxon>Endogonaceae</taxon>
        <taxon>Jimgerdemannia</taxon>
    </lineage>
</organism>
<keyword evidence="7" id="KW-0808">Transferase</keyword>
<comment type="similarity">
    <text evidence="2 6">Belongs to the group II decarboxylase family.</text>
</comment>
<keyword evidence="8" id="KW-1185">Reference proteome</keyword>
<evidence type="ECO:0000256" key="3">
    <source>
        <dbReference type="ARBA" id="ARBA00012421"/>
    </source>
</evidence>
<evidence type="ECO:0000313" key="8">
    <source>
        <dbReference type="Proteomes" id="UP000274822"/>
    </source>
</evidence>
<name>A0A433QLM5_9FUNG</name>
<dbReference type="PANTHER" id="PTHR43321">
    <property type="entry name" value="GLUTAMATE DECARBOXYLASE"/>
    <property type="match status" value="1"/>
</dbReference>
<dbReference type="PANTHER" id="PTHR43321:SF6">
    <property type="entry name" value="GLUTAMATE DECARBOXYLASE"/>
    <property type="match status" value="1"/>
</dbReference>
<gene>
    <name evidence="7" type="ORF">BC938DRAFT_479087</name>
</gene>
<dbReference type="InterPro" id="IPR015424">
    <property type="entry name" value="PyrdxlP-dep_Trfase"/>
</dbReference>
<dbReference type="Pfam" id="PF00282">
    <property type="entry name" value="Pyridoxal_deC"/>
    <property type="match status" value="1"/>
</dbReference>
<dbReference type="Gene3D" id="3.90.1150.160">
    <property type="match status" value="1"/>
</dbReference>
<reference evidence="7 8" key="1">
    <citation type="journal article" date="2018" name="New Phytol.">
        <title>Phylogenomics of Endogonaceae and evolution of mycorrhizas within Mucoromycota.</title>
        <authorList>
            <person name="Chang Y."/>
            <person name="Desiro A."/>
            <person name="Na H."/>
            <person name="Sandor L."/>
            <person name="Lipzen A."/>
            <person name="Clum A."/>
            <person name="Barry K."/>
            <person name="Grigoriev I.V."/>
            <person name="Martin F.M."/>
            <person name="Stajich J.E."/>
            <person name="Smith M.E."/>
            <person name="Bonito G."/>
            <person name="Spatafora J.W."/>
        </authorList>
    </citation>
    <scope>NUCLEOTIDE SEQUENCE [LARGE SCALE GENOMIC DNA]</scope>
    <source>
        <strain evidence="7 8">AD002</strain>
    </source>
</reference>
<dbReference type="InterPro" id="IPR010107">
    <property type="entry name" value="Glutamate_decarboxylase"/>
</dbReference>
<dbReference type="InterPro" id="IPR015421">
    <property type="entry name" value="PyrdxlP-dep_Trfase_major"/>
</dbReference>
<evidence type="ECO:0000256" key="2">
    <source>
        <dbReference type="ARBA" id="ARBA00009533"/>
    </source>
</evidence>
<keyword evidence="4 6" id="KW-0663">Pyridoxal phosphate</keyword>
<keyword evidence="5 6" id="KW-0456">Lyase</keyword>
<evidence type="ECO:0000256" key="1">
    <source>
        <dbReference type="ARBA" id="ARBA00001933"/>
    </source>
</evidence>
<dbReference type="Proteomes" id="UP000274822">
    <property type="component" value="Unassembled WGS sequence"/>
</dbReference>
<dbReference type="EC" id="4.1.1.15" evidence="3"/>
<dbReference type="Gene3D" id="3.40.640.10">
    <property type="entry name" value="Type I PLP-dependent aspartate aminotransferase-like (Major domain)"/>
    <property type="match status" value="1"/>
</dbReference>
<dbReference type="GO" id="GO:0006538">
    <property type="term" value="P:L-glutamate catabolic process"/>
    <property type="evidence" value="ECO:0007669"/>
    <property type="project" value="TreeGrafter"/>
</dbReference>
<evidence type="ECO:0000256" key="6">
    <source>
        <dbReference type="RuleBase" id="RU000382"/>
    </source>
</evidence>
<dbReference type="GO" id="GO:0016740">
    <property type="term" value="F:transferase activity"/>
    <property type="evidence" value="ECO:0007669"/>
    <property type="project" value="UniProtKB-KW"/>
</dbReference>
<evidence type="ECO:0000256" key="4">
    <source>
        <dbReference type="ARBA" id="ARBA00022898"/>
    </source>
</evidence>
<dbReference type="GO" id="GO:0030170">
    <property type="term" value="F:pyridoxal phosphate binding"/>
    <property type="evidence" value="ECO:0007669"/>
    <property type="project" value="InterPro"/>
</dbReference>
<dbReference type="AlphaFoldDB" id="A0A433QLM5"/>
<dbReference type="GO" id="GO:0005829">
    <property type="term" value="C:cytosol"/>
    <property type="evidence" value="ECO:0007669"/>
    <property type="project" value="TreeGrafter"/>
</dbReference>
<dbReference type="SUPFAM" id="SSF53383">
    <property type="entry name" value="PLP-dependent transferases"/>
    <property type="match status" value="1"/>
</dbReference>
<proteinExistence type="inferred from homology"/>
<comment type="cofactor">
    <cofactor evidence="1 6">
        <name>pyridoxal 5'-phosphate</name>
        <dbReference type="ChEBI" id="CHEBI:597326"/>
    </cofactor>
</comment>
<feature type="non-terminal residue" evidence="7">
    <location>
        <position position="1"/>
    </location>
</feature>
<dbReference type="InterPro" id="IPR002129">
    <property type="entry name" value="PyrdxlP-dep_de-COase"/>
</dbReference>